<accession>A0ABN2RFW8</accession>
<proteinExistence type="predicted"/>
<organism evidence="1 2">
    <name type="scientific">Microbacterium deminutum</name>
    <dbReference type="NCBI Taxonomy" id="344164"/>
    <lineage>
        <taxon>Bacteria</taxon>
        <taxon>Bacillati</taxon>
        <taxon>Actinomycetota</taxon>
        <taxon>Actinomycetes</taxon>
        <taxon>Micrococcales</taxon>
        <taxon>Microbacteriaceae</taxon>
        <taxon>Microbacterium</taxon>
    </lineage>
</organism>
<keyword evidence="2" id="KW-1185">Reference proteome</keyword>
<reference evidence="1 2" key="1">
    <citation type="journal article" date="2019" name="Int. J. Syst. Evol. Microbiol.">
        <title>The Global Catalogue of Microorganisms (GCM) 10K type strain sequencing project: providing services to taxonomists for standard genome sequencing and annotation.</title>
        <authorList>
            <consortium name="The Broad Institute Genomics Platform"/>
            <consortium name="The Broad Institute Genome Sequencing Center for Infectious Disease"/>
            <person name="Wu L."/>
            <person name="Ma J."/>
        </authorList>
    </citation>
    <scope>NUCLEOTIDE SEQUENCE [LARGE SCALE GENOMIC DNA]</scope>
    <source>
        <strain evidence="1 2">JCM 14901</strain>
    </source>
</reference>
<gene>
    <name evidence="1" type="ORF">GCM10009776_34390</name>
</gene>
<evidence type="ECO:0008006" key="3">
    <source>
        <dbReference type="Google" id="ProtNLM"/>
    </source>
</evidence>
<dbReference type="Gene3D" id="2.60.120.10">
    <property type="entry name" value="Jelly Rolls"/>
    <property type="match status" value="1"/>
</dbReference>
<comment type="caution">
    <text evidence="1">The sequence shown here is derived from an EMBL/GenBank/DDBJ whole genome shotgun (WGS) entry which is preliminary data.</text>
</comment>
<evidence type="ECO:0000313" key="2">
    <source>
        <dbReference type="Proteomes" id="UP001499933"/>
    </source>
</evidence>
<protein>
    <recommendedName>
        <fullName evidence="3">Cytoplasmic protein</fullName>
    </recommendedName>
</protein>
<dbReference type="EMBL" id="BAAAOG010000010">
    <property type="protein sequence ID" value="GAA1968432.1"/>
    <property type="molecule type" value="Genomic_DNA"/>
</dbReference>
<dbReference type="SUPFAM" id="SSF51182">
    <property type="entry name" value="RmlC-like cupins"/>
    <property type="match status" value="1"/>
</dbReference>
<dbReference type="InterPro" id="IPR014710">
    <property type="entry name" value="RmlC-like_jellyroll"/>
</dbReference>
<evidence type="ECO:0000313" key="1">
    <source>
        <dbReference type="EMBL" id="GAA1968432.1"/>
    </source>
</evidence>
<dbReference type="Proteomes" id="UP001499933">
    <property type="component" value="Unassembled WGS sequence"/>
</dbReference>
<sequence>MDAIEGAPEVYEIVFENERVRVLRFVTQPGQAWPLHQHPDSVAVSLSDYRIRNTIPGYAPTERASRLGDVRWIDATSHTGQNTGDTEMVGLIVELKP</sequence>
<dbReference type="RefSeq" id="WP_344097006.1">
    <property type="nucleotide sequence ID" value="NZ_BAAAOG010000010.1"/>
</dbReference>
<name>A0ABN2RFW8_9MICO</name>
<dbReference type="InterPro" id="IPR011051">
    <property type="entry name" value="RmlC_Cupin_sf"/>
</dbReference>